<dbReference type="Gene3D" id="3.10.450.710">
    <property type="entry name" value="Tgt2/MlaC"/>
    <property type="match status" value="1"/>
</dbReference>
<reference evidence="1" key="1">
    <citation type="submission" date="2018-06" db="EMBL/GenBank/DDBJ databases">
        <authorList>
            <person name="Zhirakovskaya E."/>
        </authorList>
    </citation>
    <scope>NUCLEOTIDE SEQUENCE</scope>
</reference>
<accession>A0A3B0W256</accession>
<sequence>MNIWNKKIISEGRWMTALFMMVAFFSPPSLAVIIPQDDPEEMVRVLSQELIAKINEQRAELEAHPEKMKAFADAYVLPYVDTEKMARYVMGRYWRTATDEQKEAFTQAFSDMLIHSYSKNLLKLQINKVVVKPAREVKKGVVTVASVVTQTGGNQTDVVYRVYQNRKAPKWLLYDISIEGISMLLNYRKSYGSEISKKGLDQVITEMVAKNSFTPTQA</sequence>
<dbReference type="PANTHER" id="PTHR36573">
    <property type="entry name" value="INTERMEMBRANE PHOSPHOLIPID TRANSPORT SYSTEM BINDING PROTEIN MLAC"/>
    <property type="match status" value="1"/>
</dbReference>
<proteinExistence type="predicted"/>
<dbReference type="EMBL" id="UOFB01000420">
    <property type="protein sequence ID" value="VAW49968.1"/>
    <property type="molecule type" value="Genomic_DNA"/>
</dbReference>
<evidence type="ECO:0000313" key="1">
    <source>
        <dbReference type="EMBL" id="VAW49968.1"/>
    </source>
</evidence>
<name>A0A3B0W256_9ZZZZ</name>
<organism evidence="1">
    <name type="scientific">hydrothermal vent metagenome</name>
    <dbReference type="NCBI Taxonomy" id="652676"/>
    <lineage>
        <taxon>unclassified sequences</taxon>
        <taxon>metagenomes</taxon>
        <taxon>ecological metagenomes</taxon>
    </lineage>
</organism>
<gene>
    <name evidence="1" type="ORF">MNBD_GAMMA04-2184</name>
</gene>
<dbReference type="Pfam" id="PF05494">
    <property type="entry name" value="MlaC"/>
    <property type="match status" value="1"/>
</dbReference>
<dbReference type="AlphaFoldDB" id="A0A3B0W256"/>
<dbReference type="PANTHER" id="PTHR36573:SF1">
    <property type="entry name" value="INTERMEMBRANE PHOSPHOLIPID TRANSPORT SYSTEM BINDING PROTEIN MLAC"/>
    <property type="match status" value="1"/>
</dbReference>
<dbReference type="InterPro" id="IPR042245">
    <property type="entry name" value="Tgt2/MlaC_sf"/>
</dbReference>
<dbReference type="InterPro" id="IPR008869">
    <property type="entry name" value="MlaC/ttg2D"/>
</dbReference>
<dbReference type="PIRSF" id="PIRSF004649">
    <property type="entry name" value="MlaC"/>
    <property type="match status" value="1"/>
</dbReference>
<protein>
    <submittedName>
        <fullName evidence="1">Phospholipid ABC transporter shuttle protein MlaC</fullName>
    </submittedName>
</protein>